<keyword evidence="5 7" id="KW-1133">Transmembrane helix</keyword>
<comment type="caution">
    <text evidence="8">The sequence shown here is derived from an EMBL/GenBank/DDBJ whole genome shotgun (WGS) entry which is preliminary data.</text>
</comment>
<evidence type="ECO:0000313" key="9">
    <source>
        <dbReference type="Proteomes" id="UP001355056"/>
    </source>
</evidence>
<organism evidence="8 9">
    <name type="scientific">Novilysobacter erysipheiresistens</name>
    <dbReference type="NCBI Taxonomy" id="1749332"/>
    <lineage>
        <taxon>Bacteria</taxon>
        <taxon>Pseudomonadati</taxon>
        <taxon>Pseudomonadota</taxon>
        <taxon>Gammaproteobacteria</taxon>
        <taxon>Lysobacterales</taxon>
        <taxon>Lysobacteraceae</taxon>
        <taxon>Novilysobacter</taxon>
    </lineage>
</organism>
<keyword evidence="8" id="KW-0966">Cell projection</keyword>
<evidence type="ECO:0000256" key="1">
    <source>
        <dbReference type="ARBA" id="ARBA00004651"/>
    </source>
</evidence>
<proteinExistence type="inferred from homology"/>
<feature type="transmembrane region" description="Helical" evidence="7">
    <location>
        <begin position="122"/>
        <end position="147"/>
    </location>
</feature>
<evidence type="ECO:0000256" key="2">
    <source>
        <dbReference type="ARBA" id="ARBA00009772"/>
    </source>
</evidence>
<keyword evidence="8" id="KW-0969">Cilium</keyword>
<dbReference type="PRINTS" id="PR00953">
    <property type="entry name" value="TYPE3IMRPROT"/>
</dbReference>
<evidence type="ECO:0000313" key="8">
    <source>
        <dbReference type="EMBL" id="MEG3184641.1"/>
    </source>
</evidence>
<reference evidence="8 9" key="1">
    <citation type="journal article" date="2016" name="Int. J. Syst. Evol. Microbiol.">
        <title>Lysobacter erysipheiresistens sp. nov., an antagonist of powdery mildew, isolated from tobacco-cultivated soil.</title>
        <authorList>
            <person name="Xie B."/>
            <person name="Li T."/>
            <person name="Lin X."/>
            <person name="Wang C.J."/>
            <person name="Chen Y.J."/>
            <person name="Liu W.J."/>
            <person name="Zhao Z.W."/>
        </authorList>
    </citation>
    <scope>NUCLEOTIDE SEQUENCE [LARGE SCALE GENOMIC DNA]</scope>
    <source>
        <strain evidence="8 9">RS-LYSO-3</strain>
    </source>
</reference>
<name>A0ABU7Z0C5_9GAMM</name>
<protein>
    <submittedName>
        <fullName evidence="8">Flagellar biosynthetic protein FliR</fullName>
    </submittedName>
</protein>
<evidence type="ECO:0000256" key="4">
    <source>
        <dbReference type="ARBA" id="ARBA00022692"/>
    </source>
</evidence>
<evidence type="ECO:0000256" key="3">
    <source>
        <dbReference type="ARBA" id="ARBA00022475"/>
    </source>
</evidence>
<keyword evidence="4 7" id="KW-0812">Transmembrane</keyword>
<evidence type="ECO:0000256" key="7">
    <source>
        <dbReference type="SAM" id="Phobius"/>
    </source>
</evidence>
<dbReference type="RefSeq" id="WP_332617358.1">
    <property type="nucleotide sequence ID" value="NZ_JAXGFP010000006.1"/>
</dbReference>
<dbReference type="Proteomes" id="UP001355056">
    <property type="component" value="Unassembled WGS sequence"/>
</dbReference>
<feature type="transmembrane region" description="Helical" evidence="7">
    <location>
        <begin position="209"/>
        <end position="232"/>
    </location>
</feature>
<feature type="transmembrane region" description="Helical" evidence="7">
    <location>
        <begin position="35"/>
        <end position="54"/>
    </location>
</feature>
<comment type="subcellular location">
    <subcellularLocation>
        <location evidence="1">Cell membrane</location>
        <topology evidence="1">Multi-pass membrane protein</topology>
    </subcellularLocation>
</comment>
<evidence type="ECO:0000256" key="6">
    <source>
        <dbReference type="ARBA" id="ARBA00023136"/>
    </source>
</evidence>
<keyword evidence="9" id="KW-1185">Reference proteome</keyword>
<keyword evidence="3" id="KW-1003">Cell membrane</keyword>
<dbReference type="PANTHER" id="PTHR30065:SF1">
    <property type="entry name" value="SURFACE PRESENTATION OF ANTIGENS PROTEIN SPAR"/>
    <property type="match status" value="1"/>
</dbReference>
<feature type="transmembrane region" description="Helical" evidence="7">
    <location>
        <begin position="167"/>
        <end position="197"/>
    </location>
</feature>
<comment type="similarity">
    <text evidence="2">Belongs to the FliR/MopE/SpaR family.</text>
</comment>
<keyword evidence="6 7" id="KW-0472">Membrane</keyword>
<dbReference type="Pfam" id="PF01311">
    <property type="entry name" value="Bac_export_1"/>
    <property type="match status" value="1"/>
</dbReference>
<feature type="transmembrane region" description="Helical" evidence="7">
    <location>
        <begin position="66"/>
        <end position="87"/>
    </location>
</feature>
<evidence type="ECO:0000256" key="5">
    <source>
        <dbReference type="ARBA" id="ARBA00022989"/>
    </source>
</evidence>
<dbReference type="InterPro" id="IPR002010">
    <property type="entry name" value="T3SS_IM_R"/>
</dbReference>
<dbReference type="EMBL" id="JAXGFP010000006">
    <property type="protein sequence ID" value="MEG3184641.1"/>
    <property type="molecule type" value="Genomic_DNA"/>
</dbReference>
<gene>
    <name evidence="8" type="ORF">SNE34_11535</name>
</gene>
<dbReference type="PANTHER" id="PTHR30065">
    <property type="entry name" value="FLAGELLAR BIOSYNTHETIC PROTEIN FLIR"/>
    <property type="match status" value="1"/>
</dbReference>
<accession>A0ABU7Z0C5</accession>
<sequence length="253" mass="26824">MDMIERFAGLLALAFLRYLPVVVLPALTPMRWAPPLVRIVLALGLAWLTVLAMPAQMYTAQAPINWGMAVFGELTIGLVFGLVVMVPYAALHVAGWVVDVQAGLSAGMLFNPGAQGDMQSLLGAGLALLATVLFFTLDLHLALYRALVASTQVLPVGRGGVGLDLDAFLGLLGSSFLLGLMVVAPVMLGLLVVDVGVAYATRSMPQANVYFLMLPLKIVVALLLMVATLPFVPALLNRLFRDAFSRAPALLGL</sequence>
<keyword evidence="8" id="KW-0282">Flagellum</keyword>